<dbReference type="RefSeq" id="WP_135327363.1">
    <property type="nucleotide sequence ID" value="NZ_SRJC01000001.1"/>
</dbReference>
<proteinExistence type="predicted"/>
<gene>
    <name evidence="3" type="ORF">E4663_09240</name>
</gene>
<keyword evidence="1 3" id="KW-0378">Hydrolase</keyword>
<accession>A0A4Z0H404</accession>
<name>A0A4Z0H404_9BACI</name>
<dbReference type="PANTHER" id="PTHR43546">
    <property type="entry name" value="UPF0173 METAL-DEPENDENT HYDROLASE MJ1163-RELATED"/>
    <property type="match status" value="1"/>
</dbReference>
<dbReference type="Gene3D" id="3.60.15.10">
    <property type="entry name" value="Ribonuclease Z/Hydroxyacylglutathione hydrolase-like"/>
    <property type="match status" value="1"/>
</dbReference>
<dbReference type="InterPro" id="IPR050114">
    <property type="entry name" value="UPF0173_UPF0282_UlaG_hydrolase"/>
</dbReference>
<sequence length="252" mass="28113">MKITHIRNATMLVEYANHRFLIDPFFADKGSMPPFENTTNQHLNNPLVELPIPVEELLDVDAVFVTHLHPDHFDEAAKEKIPKDMPIYVQNEKDQAQVEGAGFTKVMCLDEVDTIGGVKVIRTEGQHGSEEMTSLTGSVSGIVFTYHNEKTLYIAGDTIWYDGVEEVIDTHRPEVIVVNAGAAQFLEGGPITMTKEDVVRTHEESPDANIVAVHMEALNHCLLTRRELEDYVEANAIASKIAIPENGESMNY</sequence>
<dbReference type="SMART" id="SM00849">
    <property type="entry name" value="Lactamase_B"/>
    <property type="match status" value="1"/>
</dbReference>
<dbReference type="Pfam" id="PF12706">
    <property type="entry name" value="Lactamase_B_2"/>
    <property type="match status" value="1"/>
</dbReference>
<organism evidence="3 4">
    <name type="scientific">Halobacillus salinus</name>
    <dbReference type="NCBI Taxonomy" id="192814"/>
    <lineage>
        <taxon>Bacteria</taxon>
        <taxon>Bacillati</taxon>
        <taxon>Bacillota</taxon>
        <taxon>Bacilli</taxon>
        <taxon>Bacillales</taxon>
        <taxon>Bacillaceae</taxon>
        <taxon>Halobacillus</taxon>
    </lineage>
</organism>
<dbReference type="Proteomes" id="UP000297982">
    <property type="component" value="Unassembled WGS sequence"/>
</dbReference>
<dbReference type="InterPro" id="IPR001279">
    <property type="entry name" value="Metallo-B-lactamas"/>
</dbReference>
<dbReference type="PANTHER" id="PTHR43546:SF9">
    <property type="entry name" value="L-ASCORBATE-6-PHOSPHATE LACTONASE ULAG-RELATED"/>
    <property type="match status" value="1"/>
</dbReference>
<dbReference type="AlphaFoldDB" id="A0A4Z0H404"/>
<dbReference type="STRING" id="192814.GCA_900166575_02191"/>
<evidence type="ECO:0000313" key="3">
    <source>
        <dbReference type="EMBL" id="TGB05158.1"/>
    </source>
</evidence>
<comment type="caution">
    <text evidence="3">The sequence shown here is derived from an EMBL/GenBank/DDBJ whole genome shotgun (WGS) entry which is preliminary data.</text>
</comment>
<dbReference type="EMBL" id="SRJC01000001">
    <property type="protein sequence ID" value="TGB05158.1"/>
    <property type="molecule type" value="Genomic_DNA"/>
</dbReference>
<dbReference type="GO" id="GO:0016787">
    <property type="term" value="F:hydrolase activity"/>
    <property type="evidence" value="ECO:0007669"/>
    <property type="project" value="UniProtKB-KW"/>
</dbReference>
<keyword evidence="4" id="KW-1185">Reference proteome</keyword>
<reference evidence="3 4" key="1">
    <citation type="journal article" date="2003" name="Int. J. Syst. Evol. Microbiol.">
        <title>Halobacillus salinus sp. nov., isolated from a salt lake on the coast of the East Sea in Korea.</title>
        <authorList>
            <person name="Yoon J.H."/>
            <person name="Kang K.H."/>
            <person name="Park Y.H."/>
        </authorList>
    </citation>
    <scope>NUCLEOTIDE SEQUENCE [LARGE SCALE GENOMIC DNA]</scope>
    <source>
        <strain evidence="3 4">HSL-3</strain>
    </source>
</reference>
<evidence type="ECO:0000259" key="2">
    <source>
        <dbReference type="SMART" id="SM00849"/>
    </source>
</evidence>
<evidence type="ECO:0000313" key="4">
    <source>
        <dbReference type="Proteomes" id="UP000297982"/>
    </source>
</evidence>
<dbReference type="InterPro" id="IPR036866">
    <property type="entry name" value="RibonucZ/Hydroxyglut_hydro"/>
</dbReference>
<feature type="domain" description="Metallo-beta-lactamase" evidence="2">
    <location>
        <begin position="7"/>
        <end position="202"/>
    </location>
</feature>
<dbReference type="SUPFAM" id="SSF56281">
    <property type="entry name" value="Metallo-hydrolase/oxidoreductase"/>
    <property type="match status" value="1"/>
</dbReference>
<protein>
    <submittedName>
        <fullName evidence="3">MBL fold metallo-hydrolase</fullName>
    </submittedName>
</protein>
<evidence type="ECO:0000256" key="1">
    <source>
        <dbReference type="ARBA" id="ARBA00022801"/>
    </source>
</evidence>